<protein>
    <submittedName>
        <fullName evidence="5">Putative non-ribosomal peptide synthetase</fullName>
    </submittedName>
</protein>
<dbReference type="PROSITE" id="PS00012">
    <property type="entry name" value="PHOSPHOPANTETHEINE"/>
    <property type="match status" value="1"/>
</dbReference>
<dbReference type="CDD" id="cd19540">
    <property type="entry name" value="LCL_NRPS-like"/>
    <property type="match status" value="1"/>
</dbReference>
<dbReference type="InterPro" id="IPR045851">
    <property type="entry name" value="AMP-bd_C_sf"/>
</dbReference>
<dbReference type="PROSITE" id="PS50075">
    <property type="entry name" value="CARRIER"/>
    <property type="match status" value="1"/>
</dbReference>
<dbReference type="Pfam" id="PF00550">
    <property type="entry name" value="PP-binding"/>
    <property type="match status" value="1"/>
</dbReference>
<keyword evidence="3" id="KW-0597">Phosphoprotein</keyword>
<dbReference type="InterPro" id="IPR025110">
    <property type="entry name" value="AMP-bd_C"/>
</dbReference>
<sequence length="1254" mass="133437">MSRVASGAAEFSRIWGSSPTTLDLITFAAVIEPDRVAVDLPSGQVAFSALHAQISVTAPVLIAQGLDSEIAVNAAVTGLLPVGELEPHQIALRTAEAVASIRATAYEIVGSVELGSIPGILRSVFLRFADRIAVTDTAGTTITYRELDERSDALAVALVSAGASTEKRVGVALPRTADLIVALVGVLKSGAAYVPLDRSHPIDRLQMIVDDARPVMVLADEETIESWTSLDAPLRTLHDAADSGTRQSIADLPEIIDDRHPAYVMYTSGSTGKPKGVVVTHRDVVSLLRALGNEYDYGPDDVWSLFHSYGFDLSVGEIWPALAFGGRLVVLDYVTTRDPELFAETLEREQITVINLTPSGFYQLAGAVREPAPGRLSPSVRSMIFVGEALDSSQIQRWFSDRQKYDGSDGPQLNNMYGPTEATVYLTRRELTAGFVESATPSDIGFPLMGSRVYILDSRLAQVPEGVPGDVYLAGDQLARGYAGSFGLNATRFVADPYGQPGERMYLSGDVAMHRGGSLEFLGRADDQVKLRGFRIELGEVEAALMSATGVNAAAAIVNRRDGYPDQLVGYVVGSLPDGNDLDPVQVRESAAAKVPDYMVPDIVMVLEKMPLTVNGKLDRRGLPAPAITSRLEFVAPENEIEEQLAEIVAEVLGLDRVGVTESVFDLGGNSLLAARIVGRAADALRVDFNMRDIFAEPTVRGLASRVSEMEAALPPLRAVEVRPDRVPLSFAQERMWFINRFEPTAPTYNVPALLRVTGDLDLTALRAAVEDVVARHEILRTTFPDIDGVAVQQIADVSEIGGRLDWRLLGSETELAAAAGEGFDVTVTWPLRVLVWESAPGEHVIAVIAHHIAADGESMLPLVGDLVTAYQARRDGATPSFTPLEIQFADFALWQRGALGTPDDPESVLGRQLGFWRDRLAGLPEVIDLPTDRPRPAAASHHGAQVEFRIPAEIVNQVTGLARDLEATPFMVVHAALAVLLARLSATADIAIATPIAGRGQATLDPLVGMFVNTLVLRAQVDPASSFAELVSQVRTSDLDAFANADVPFELLVQELNPARSEAFAPLAQVMFSFDPAASAEAAGFEVAGLSIAPVPSPVIPAQVDLTVTLHSAPVGKAWTGAVVYATDLFEASTAGQFGDRLVTLLGELTAAPAVAVGDVPLLSAADEVAELAVEWGRAEVVPAVVSVADAVAGQIAKTPDAVALVFGGREVTYGEFGARVNVLARELIAAGVGPESAVALAVPRSVEMMVAV</sequence>
<dbReference type="SUPFAM" id="SSF47336">
    <property type="entry name" value="ACP-like"/>
    <property type="match status" value="1"/>
</dbReference>
<dbReference type="Gene3D" id="1.10.1200.10">
    <property type="entry name" value="ACP-like"/>
    <property type="match status" value="1"/>
</dbReference>
<evidence type="ECO:0000313" key="6">
    <source>
        <dbReference type="Proteomes" id="UP000053405"/>
    </source>
</evidence>
<comment type="cofactor">
    <cofactor evidence="1">
        <name>pantetheine 4'-phosphate</name>
        <dbReference type="ChEBI" id="CHEBI:47942"/>
    </cofactor>
</comment>
<comment type="caution">
    <text evidence="5">The sequence shown here is derived from an EMBL/GenBank/DDBJ whole genome shotgun (WGS) entry which is preliminary data.</text>
</comment>
<feature type="non-terminal residue" evidence="5">
    <location>
        <position position="1254"/>
    </location>
</feature>
<dbReference type="InterPro" id="IPR009081">
    <property type="entry name" value="PP-bd_ACP"/>
</dbReference>
<dbReference type="GO" id="GO:0005829">
    <property type="term" value="C:cytosol"/>
    <property type="evidence" value="ECO:0007669"/>
    <property type="project" value="TreeGrafter"/>
</dbReference>
<dbReference type="InterPro" id="IPR020845">
    <property type="entry name" value="AMP-binding_CS"/>
</dbReference>
<dbReference type="InterPro" id="IPR023213">
    <property type="entry name" value="CAT-like_dom_sf"/>
</dbReference>
<dbReference type="InterPro" id="IPR006162">
    <property type="entry name" value="Ppantetheine_attach_site"/>
</dbReference>
<evidence type="ECO:0000259" key="4">
    <source>
        <dbReference type="PROSITE" id="PS50075"/>
    </source>
</evidence>
<dbReference type="PANTHER" id="PTHR45527">
    <property type="entry name" value="NONRIBOSOMAL PEPTIDE SYNTHETASE"/>
    <property type="match status" value="1"/>
</dbReference>
<dbReference type="UniPathway" id="UPA00011"/>
<dbReference type="Gene3D" id="3.30.300.30">
    <property type="match status" value="1"/>
</dbReference>
<proteinExistence type="predicted"/>
<dbReference type="Gene3D" id="3.30.559.30">
    <property type="entry name" value="Nonribosomal peptide synthetase, condensation domain"/>
    <property type="match status" value="1"/>
</dbReference>
<evidence type="ECO:0000256" key="2">
    <source>
        <dbReference type="ARBA" id="ARBA00022450"/>
    </source>
</evidence>
<gene>
    <name evidence="5" type="ORF">GOHSU_07_00010</name>
</gene>
<accession>L7L8S3</accession>
<keyword evidence="2" id="KW-0596">Phosphopantetheine</keyword>
<dbReference type="FunFam" id="3.40.50.980:FF:000001">
    <property type="entry name" value="Non-ribosomal peptide synthetase"/>
    <property type="match status" value="1"/>
</dbReference>
<dbReference type="Gene3D" id="3.40.50.12780">
    <property type="entry name" value="N-terminal domain of ligase-like"/>
    <property type="match status" value="2"/>
</dbReference>
<evidence type="ECO:0000256" key="1">
    <source>
        <dbReference type="ARBA" id="ARBA00001957"/>
    </source>
</evidence>
<dbReference type="InterPro" id="IPR036736">
    <property type="entry name" value="ACP-like_sf"/>
</dbReference>
<keyword evidence="6" id="KW-1185">Reference proteome</keyword>
<dbReference type="InterPro" id="IPR000873">
    <property type="entry name" value="AMP-dep_synth/lig_dom"/>
</dbReference>
<dbReference type="PANTHER" id="PTHR45527:SF1">
    <property type="entry name" value="FATTY ACID SYNTHASE"/>
    <property type="match status" value="1"/>
</dbReference>
<dbReference type="STRING" id="1121927.GOHSU_07_00010"/>
<dbReference type="Pfam" id="PF00501">
    <property type="entry name" value="AMP-binding"/>
    <property type="match status" value="2"/>
</dbReference>
<dbReference type="GO" id="GO:0008610">
    <property type="term" value="P:lipid biosynthetic process"/>
    <property type="evidence" value="ECO:0007669"/>
    <property type="project" value="UniProtKB-ARBA"/>
</dbReference>
<organism evidence="5 6">
    <name type="scientific">Gordonia hirsuta DSM 44140 = NBRC 16056</name>
    <dbReference type="NCBI Taxonomy" id="1121927"/>
    <lineage>
        <taxon>Bacteria</taxon>
        <taxon>Bacillati</taxon>
        <taxon>Actinomycetota</taxon>
        <taxon>Actinomycetes</taxon>
        <taxon>Mycobacteriales</taxon>
        <taxon>Gordoniaceae</taxon>
        <taxon>Gordonia</taxon>
    </lineage>
</organism>
<dbReference type="Gene3D" id="3.30.559.10">
    <property type="entry name" value="Chloramphenicol acetyltransferase-like domain"/>
    <property type="match status" value="1"/>
</dbReference>
<dbReference type="PROSITE" id="PS00455">
    <property type="entry name" value="AMP_BINDING"/>
    <property type="match status" value="1"/>
</dbReference>
<evidence type="ECO:0000313" key="5">
    <source>
        <dbReference type="EMBL" id="GAC56447.1"/>
    </source>
</evidence>
<name>L7L8S3_9ACTN</name>
<dbReference type="GO" id="GO:0003824">
    <property type="term" value="F:catalytic activity"/>
    <property type="evidence" value="ECO:0007669"/>
    <property type="project" value="InterPro"/>
</dbReference>
<dbReference type="InterPro" id="IPR010071">
    <property type="entry name" value="AA_adenyl_dom"/>
</dbReference>
<feature type="domain" description="Carrier" evidence="4">
    <location>
        <begin position="636"/>
        <end position="711"/>
    </location>
</feature>
<dbReference type="OrthoDB" id="2472181at2"/>
<evidence type="ECO:0000256" key="3">
    <source>
        <dbReference type="ARBA" id="ARBA00022553"/>
    </source>
</evidence>
<dbReference type="InterPro" id="IPR020806">
    <property type="entry name" value="PKS_PP-bd"/>
</dbReference>
<dbReference type="GO" id="GO:0044550">
    <property type="term" value="P:secondary metabolite biosynthetic process"/>
    <property type="evidence" value="ECO:0007669"/>
    <property type="project" value="TreeGrafter"/>
</dbReference>
<dbReference type="SUPFAM" id="SSF56801">
    <property type="entry name" value="Acetyl-CoA synthetase-like"/>
    <property type="match status" value="2"/>
</dbReference>
<dbReference type="AlphaFoldDB" id="L7L8S3"/>
<dbReference type="SUPFAM" id="SSF52777">
    <property type="entry name" value="CoA-dependent acyltransferases"/>
    <property type="match status" value="2"/>
</dbReference>
<dbReference type="RefSeq" id="WP_005936719.1">
    <property type="nucleotide sequence ID" value="NZ_ATVK01000004.1"/>
</dbReference>
<dbReference type="GO" id="GO:0031177">
    <property type="term" value="F:phosphopantetheine binding"/>
    <property type="evidence" value="ECO:0007669"/>
    <property type="project" value="InterPro"/>
</dbReference>
<dbReference type="GO" id="GO:0043041">
    <property type="term" value="P:amino acid activation for nonribosomal peptide biosynthetic process"/>
    <property type="evidence" value="ECO:0007669"/>
    <property type="project" value="TreeGrafter"/>
</dbReference>
<dbReference type="Proteomes" id="UP000053405">
    <property type="component" value="Unassembled WGS sequence"/>
</dbReference>
<dbReference type="eggNOG" id="COG1020">
    <property type="taxonomic scope" value="Bacteria"/>
</dbReference>
<dbReference type="InterPro" id="IPR001242">
    <property type="entry name" value="Condensation_dom"/>
</dbReference>
<dbReference type="InterPro" id="IPR042099">
    <property type="entry name" value="ANL_N_sf"/>
</dbReference>
<dbReference type="NCBIfam" id="TIGR01733">
    <property type="entry name" value="AA-adenyl-dom"/>
    <property type="match status" value="1"/>
</dbReference>
<dbReference type="Pfam" id="PF13193">
    <property type="entry name" value="AMP-binding_C"/>
    <property type="match status" value="1"/>
</dbReference>
<dbReference type="Pfam" id="PF00668">
    <property type="entry name" value="Condensation"/>
    <property type="match status" value="1"/>
</dbReference>
<dbReference type="EMBL" id="BANT01000007">
    <property type="protein sequence ID" value="GAC56447.1"/>
    <property type="molecule type" value="Genomic_DNA"/>
</dbReference>
<dbReference type="SMART" id="SM00823">
    <property type="entry name" value="PKS_PP"/>
    <property type="match status" value="1"/>
</dbReference>
<reference evidence="5 6" key="1">
    <citation type="submission" date="2012-12" db="EMBL/GenBank/DDBJ databases">
        <title>Whole genome shotgun sequence of Gordonia hirsuta NBRC 16056.</title>
        <authorList>
            <person name="Isaki-Nakamura S."/>
            <person name="Hosoyama A."/>
            <person name="Tsuchikane K."/>
            <person name="Katsumata H."/>
            <person name="Baba S."/>
            <person name="Yamazaki S."/>
            <person name="Fujita N."/>
        </authorList>
    </citation>
    <scope>NUCLEOTIDE SEQUENCE [LARGE SCALE GENOMIC DNA]</scope>
    <source>
        <strain evidence="5 6">NBRC 16056</strain>
    </source>
</reference>